<keyword evidence="1" id="KW-0812">Transmembrane</keyword>
<feature type="transmembrane region" description="Helical" evidence="1">
    <location>
        <begin position="83"/>
        <end position="104"/>
    </location>
</feature>
<feature type="transmembrane region" description="Helical" evidence="1">
    <location>
        <begin position="267"/>
        <end position="288"/>
    </location>
</feature>
<keyword evidence="1" id="KW-1133">Transmembrane helix</keyword>
<keyword evidence="3" id="KW-1185">Reference proteome</keyword>
<reference evidence="2 3" key="1">
    <citation type="submission" date="2013-11" db="EMBL/GenBank/DDBJ databases">
        <title>Genome sequence of elephant endotheliotropic herpesvirus 5.</title>
        <authorList>
            <person name="Wilkie G.S."/>
            <person name="Davison A.J."/>
            <person name="Denk D."/>
            <person name="Kerr K."/>
            <person name="Redrobe S."/>
            <person name="Steinbach F."/>
            <person name="Dastjerdi A."/>
        </authorList>
    </citation>
    <scope>NUCLEOTIDE SEQUENCE [LARGE SCALE GENOMIC DNA]</scope>
    <source>
        <strain evidence="2 3">Vijay</strain>
    </source>
</reference>
<dbReference type="OrthoDB" id="32629at10239"/>
<evidence type="ECO:0000313" key="3">
    <source>
        <dbReference type="Proteomes" id="UP000152474"/>
    </source>
</evidence>
<name>A0A075CZS3_9BETA</name>
<feature type="transmembrane region" description="Helical" evidence="1">
    <location>
        <begin position="242"/>
        <end position="261"/>
    </location>
</feature>
<protein>
    <submittedName>
        <fullName evidence="2">Membrane protein EE45</fullName>
    </submittedName>
</protein>
<keyword evidence="1" id="KW-0472">Membrane</keyword>
<feature type="transmembrane region" description="Helical" evidence="1">
    <location>
        <begin position="116"/>
        <end position="135"/>
    </location>
</feature>
<feature type="transmembrane region" description="Helical" evidence="1">
    <location>
        <begin position="218"/>
        <end position="235"/>
    </location>
</feature>
<feature type="transmembrane region" description="Helical" evidence="1">
    <location>
        <begin position="147"/>
        <end position="172"/>
    </location>
</feature>
<sequence length="314" mass="35727">MWRHVAVLLTVFVVVTCAEANCTQNNTNSSCVPKSLIFTIVSGTNGFMLFSAVLGIVFTVAAFISFVIFALSNRPMCFPFNTWYTQFLFLAGVIIVFVLVILYVCRPSIFDYFGPLPFVICFSCLLVNAFDLVLIYRYRIGLSSWTLLWMAFFCIFINPIVLFQVDMALIYAKTCGCFNTSYLNNTVNATCWNATEIYNNTSKSISIVTHLDTALYSYPYYLMAVAMFLTLFSFNRSLYSNYMFLTLLVSLLIWTIHWLVVSLLPSAGLALANGYAFLLLYVLPPIIYRRYERKYLSADTPKTTSRQGRPQTTL</sequence>
<dbReference type="EMBL" id="KF921519">
    <property type="protein sequence ID" value="AHC02819.1"/>
    <property type="molecule type" value="Genomic_DNA"/>
</dbReference>
<accession>A0A075CZS3</accession>
<dbReference type="GeneID" id="20098509"/>
<dbReference type="KEGG" id="vg:20098509"/>
<dbReference type="RefSeq" id="YP_009052067.1">
    <property type="nucleotide sequence ID" value="NC_024696.1"/>
</dbReference>
<evidence type="ECO:0000313" key="2">
    <source>
        <dbReference type="EMBL" id="AHC02819.1"/>
    </source>
</evidence>
<proteinExistence type="predicted"/>
<organism evidence="2 3">
    <name type="scientific">Elephant endotheliotropic herpesvirus 5</name>
    <dbReference type="NCBI Taxonomy" id="768738"/>
    <lineage>
        <taxon>Viruses</taxon>
        <taxon>Duplodnaviria</taxon>
        <taxon>Heunggongvirae</taxon>
        <taxon>Peploviricota</taxon>
        <taxon>Herviviricetes</taxon>
        <taxon>Herpesvirales</taxon>
        <taxon>Orthoherpesviridae</taxon>
        <taxon>Betaherpesvirinae</taxon>
        <taxon>Proboscivirus</taxon>
    </lineage>
</organism>
<evidence type="ECO:0000256" key="1">
    <source>
        <dbReference type="SAM" id="Phobius"/>
    </source>
</evidence>
<gene>
    <name evidence="2" type="primary">EE45</name>
</gene>
<feature type="transmembrane region" description="Helical" evidence="1">
    <location>
        <begin position="44"/>
        <end position="71"/>
    </location>
</feature>
<dbReference type="Proteomes" id="UP000152474">
    <property type="component" value="Segment"/>
</dbReference>